<dbReference type="InterPro" id="IPR036249">
    <property type="entry name" value="Thioredoxin-like_sf"/>
</dbReference>
<dbReference type="InterPro" id="IPR010987">
    <property type="entry name" value="Glutathione-S-Trfase_C-like"/>
</dbReference>
<reference evidence="4 5" key="1">
    <citation type="submission" date="2017-12" db="EMBL/GenBank/DDBJ databases">
        <title>Genome sequence of the mycotoxigenic crop pathogen Fusarium proliferatum, strain ITEM 2341 from Date Palm.</title>
        <authorList>
            <person name="Almiman B.F."/>
            <person name="Shittu T.A."/>
            <person name="Muthumeenakshi S."/>
            <person name="Baroncelli R."/>
            <person name="Sreenivasaprasada S."/>
        </authorList>
    </citation>
    <scope>NUCLEOTIDE SEQUENCE [LARGE SCALE GENOMIC DNA]</scope>
    <source>
        <strain evidence="4 5">ITEM 2341</strain>
    </source>
</reference>
<evidence type="ECO:0000313" key="5">
    <source>
        <dbReference type="Proteomes" id="UP000251714"/>
    </source>
</evidence>
<evidence type="ECO:0000313" key="4">
    <source>
        <dbReference type="EMBL" id="RBA11808.1"/>
    </source>
</evidence>
<dbReference type="PROSITE" id="PS50404">
    <property type="entry name" value="GST_NTER"/>
    <property type="match status" value="1"/>
</dbReference>
<dbReference type="InterPro" id="IPR004045">
    <property type="entry name" value="Glutathione_S-Trfase_N"/>
</dbReference>
<comment type="caution">
    <text evidence="4">The sequence shown here is derived from an EMBL/GenBank/DDBJ whole genome shotgun (WGS) entry which is preliminary data.</text>
</comment>
<feature type="domain" description="GST N-terminal" evidence="2">
    <location>
        <begin position="1"/>
        <end position="80"/>
    </location>
</feature>
<sequence>MKYSTADLTIAVLAELEHGLPDPIAEHIELDLQKGDTRTSEYLENVNPNGLVPAIVHDGVSIWESAAVTMYLGETFGVKRSIKGVEGPILYPAPGTSRGEAMKWLVWTSTHLGMIAAQLHGSKKSESRGKLESKKALNDLQDKIRILDKVLQGQEFMLGDWYSIVDTHLWAFIRYLTYMGLELAAFPAVASWASKIEKRPALRDL</sequence>
<name>A0A365MTS7_GIBIN</name>
<dbReference type="Gene3D" id="3.40.30.10">
    <property type="entry name" value="Glutaredoxin"/>
    <property type="match status" value="1"/>
</dbReference>
<evidence type="ECO:0008006" key="6">
    <source>
        <dbReference type="Google" id="ProtNLM"/>
    </source>
</evidence>
<comment type="similarity">
    <text evidence="1">Belongs to the GST superfamily.</text>
</comment>
<dbReference type="SUPFAM" id="SSF52833">
    <property type="entry name" value="Thioredoxin-like"/>
    <property type="match status" value="1"/>
</dbReference>
<dbReference type="EMBL" id="PKMI01000043">
    <property type="protein sequence ID" value="RBA11808.1"/>
    <property type="molecule type" value="Genomic_DNA"/>
</dbReference>
<evidence type="ECO:0000256" key="1">
    <source>
        <dbReference type="ARBA" id="ARBA00007409"/>
    </source>
</evidence>
<protein>
    <recommendedName>
        <fullName evidence="6">Glutathione S-transferase</fullName>
    </recommendedName>
</protein>
<dbReference type="PANTHER" id="PTHR44051">
    <property type="entry name" value="GLUTATHIONE S-TRANSFERASE-RELATED"/>
    <property type="match status" value="1"/>
</dbReference>
<feature type="domain" description="GST C-terminal" evidence="3">
    <location>
        <begin position="94"/>
        <end position="205"/>
    </location>
</feature>
<dbReference type="AlphaFoldDB" id="A0A365MTS7"/>
<dbReference type="Proteomes" id="UP000251714">
    <property type="component" value="Unassembled WGS sequence"/>
</dbReference>
<accession>A0A365MTS7</accession>
<dbReference type="SFLD" id="SFLDS00019">
    <property type="entry name" value="Glutathione_Transferase_(cytos"/>
    <property type="match status" value="1"/>
</dbReference>
<dbReference type="PANTHER" id="PTHR44051:SF8">
    <property type="entry name" value="GLUTATHIONE S-TRANSFERASE GSTA"/>
    <property type="match status" value="1"/>
</dbReference>
<proteinExistence type="inferred from homology"/>
<dbReference type="PROSITE" id="PS50405">
    <property type="entry name" value="GST_CTER"/>
    <property type="match status" value="1"/>
</dbReference>
<dbReference type="InterPro" id="IPR004046">
    <property type="entry name" value="GST_C"/>
</dbReference>
<dbReference type="InterPro" id="IPR036282">
    <property type="entry name" value="Glutathione-S-Trfase_C_sf"/>
</dbReference>
<evidence type="ECO:0000259" key="3">
    <source>
        <dbReference type="PROSITE" id="PS50405"/>
    </source>
</evidence>
<dbReference type="InterPro" id="IPR040079">
    <property type="entry name" value="Glutathione_S-Trfase"/>
</dbReference>
<dbReference type="SFLD" id="SFLDG00358">
    <property type="entry name" value="Main_(cytGST)"/>
    <property type="match status" value="1"/>
</dbReference>
<dbReference type="Pfam" id="PF14497">
    <property type="entry name" value="GST_C_3"/>
    <property type="match status" value="1"/>
</dbReference>
<gene>
    <name evidence="4" type="ORF">FPRO05_14196</name>
</gene>
<dbReference type="Gene3D" id="1.20.1050.10">
    <property type="match status" value="1"/>
</dbReference>
<dbReference type="Pfam" id="PF13409">
    <property type="entry name" value="GST_N_2"/>
    <property type="match status" value="1"/>
</dbReference>
<evidence type="ECO:0000259" key="2">
    <source>
        <dbReference type="PROSITE" id="PS50404"/>
    </source>
</evidence>
<dbReference type="SUPFAM" id="SSF47616">
    <property type="entry name" value="GST C-terminal domain-like"/>
    <property type="match status" value="1"/>
</dbReference>
<organism evidence="4 5">
    <name type="scientific">Gibberella intermedia</name>
    <name type="common">Bulb rot disease fungus</name>
    <name type="synonym">Fusarium proliferatum</name>
    <dbReference type="NCBI Taxonomy" id="948311"/>
    <lineage>
        <taxon>Eukaryota</taxon>
        <taxon>Fungi</taxon>
        <taxon>Dikarya</taxon>
        <taxon>Ascomycota</taxon>
        <taxon>Pezizomycotina</taxon>
        <taxon>Sordariomycetes</taxon>
        <taxon>Hypocreomycetidae</taxon>
        <taxon>Hypocreales</taxon>
        <taxon>Nectriaceae</taxon>
        <taxon>Fusarium</taxon>
        <taxon>Fusarium fujikuroi species complex</taxon>
    </lineage>
</organism>